<keyword evidence="2" id="KW-1133">Transmembrane helix</keyword>
<feature type="transmembrane region" description="Helical" evidence="2">
    <location>
        <begin position="127"/>
        <end position="149"/>
    </location>
</feature>
<feature type="transmembrane region" description="Helical" evidence="2">
    <location>
        <begin position="217"/>
        <end position="241"/>
    </location>
</feature>
<feature type="transmembrane region" description="Helical" evidence="2">
    <location>
        <begin position="355"/>
        <end position="375"/>
    </location>
</feature>
<name>A0ABT5TWJ3_9MICO</name>
<evidence type="ECO:0000313" key="4">
    <source>
        <dbReference type="Proteomes" id="UP001165561"/>
    </source>
</evidence>
<evidence type="ECO:0000256" key="1">
    <source>
        <dbReference type="SAM" id="MobiDB-lite"/>
    </source>
</evidence>
<keyword evidence="2" id="KW-0812">Transmembrane</keyword>
<feature type="region of interest" description="Disordered" evidence="1">
    <location>
        <begin position="1"/>
        <end position="21"/>
    </location>
</feature>
<keyword evidence="4" id="KW-1185">Reference proteome</keyword>
<dbReference type="Proteomes" id="UP001165561">
    <property type="component" value="Unassembled WGS sequence"/>
</dbReference>
<evidence type="ECO:0000313" key="3">
    <source>
        <dbReference type="EMBL" id="MDD9206083.1"/>
    </source>
</evidence>
<feature type="transmembrane region" description="Helical" evidence="2">
    <location>
        <begin position="33"/>
        <end position="55"/>
    </location>
</feature>
<dbReference type="EMBL" id="JARACI010000772">
    <property type="protein sequence ID" value="MDD9206083.1"/>
    <property type="molecule type" value="Genomic_DNA"/>
</dbReference>
<reference evidence="3" key="1">
    <citation type="submission" date="2023-02" db="EMBL/GenBank/DDBJ databases">
        <title>Georgenia sp.10Sc9-8, isolated from a soil sample collected from the Taklamakan desert.</title>
        <authorList>
            <person name="Liu S."/>
        </authorList>
    </citation>
    <scope>NUCLEOTIDE SEQUENCE</scope>
    <source>
        <strain evidence="3">10Sc9-8</strain>
    </source>
</reference>
<dbReference type="InterPro" id="IPR046264">
    <property type="entry name" value="DUF6297"/>
</dbReference>
<evidence type="ECO:0000256" key="2">
    <source>
        <dbReference type="SAM" id="Phobius"/>
    </source>
</evidence>
<feature type="transmembrane region" description="Helical" evidence="2">
    <location>
        <begin position="155"/>
        <end position="176"/>
    </location>
</feature>
<keyword evidence="2" id="KW-0472">Membrane</keyword>
<organism evidence="3 4">
    <name type="scientific">Georgenia halotolerans</name>
    <dbReference type="NCBI Taxonomy" id="3028317"/>
    <lineage>
        <taxon>Bacteria</taxon>
        <taxon>Bacillati</taxon>
        <taxon>Actinomycetota</taxon>
        <taxon>Actinomycetes</taxon>
        <taxon>Micrococcales</taxon>
        <taxon>Bogoriellaceae</taxon>
        <taxon>Georgenia</taxon>
    </lineage>
</organism>
<feature type="transmembrane region" description="Helical" evidence="2">
    <location>
        <begin position="188"/>
        <end position="211"/>
    </location>
</feature>
<dbReference type="Pfam" id="PF19814">
    <property type="entry name" value="DUF6297"/>
    <property type="match status" value="1"/>
</dbReference>
<feature type="transmembrane region" description="Helical" evidence="2">
    <location>
        <begin position="302"/>
        <end position="323"/>
    </location>
</feature>
<sequence length="481" mass="48266">MRLHPEGVPSGGAMRRWTRRLARPRSTASPVELLTEVYSALMSAVVSLAMVLSLARLSGRGLPAAPPGATETVLPTAWVTVLLGPGLLAGVAGVMARLGPVALNPAQATWWLPLPTDRRSLLRGAALRWPGLGTLVGALLGAAVALSLGSSLAEGTLLTGAGAGAGAAAAAALSLAQARPAARRTGRLLSDGVVVAVPVLAVLVVVAGAPAPTVPTGMWAGAAASLAVAGALVALALARVGRVHDTDLRQRGAVTGEAMGALMGLDTRALGRALAESGRRTARRRSVGLGRLAAVPRRWRPAAALVTADLLLLVTGAAAYAAALAGVEGARRAQTSPVLDALLPISERHVRRWRLLLPAALMVLWMLAVLGVAAARLPGGPAAGWLVLAVLGGPAWAAAALRGAYRELPDWSAPLVHTPMGAVPPGLSAVVAKGPDLALLGAVPLAVALITGGVGVVLLGAQLGVTVLAMVLATRLPPSTS</sequence>
<protein>
    <submittedName>
        <fullName evidence="3">DUF6297 family protein</fullName>
    </submittedName>
</protein>
<accession>A0ABT5TWJ3</accession>
<feature type="transmembrane region" description="Helical" evidence="2">
    <location>
        <begin position="382"/>
        <end position="405"/>
    </location>
</feature>
<feature type="transmembrane region" description="Helical" evidence="2">
    <location>
        <begin position="75"/>
        <end position="96"/>
    </location>
</feature>
<feature type="transmembrane region" description="Helical" evidence="2">
    <location>
        <begin position="445"/>
        <end position="473"/>
    </location>
</feature>
<proteinExistence type="predicted"/>
<comment type="caution">
    <text evidence="3">The sequence shown here is derived from an EMBL/GenBank/DDBJ whole genome shotgun (WGS) entry which is preliminary data.</text>
</comment>
<gene>
    <name evidence="3" type="ORF">PU560_06305</name>
</gene>